<name>A0A6C0IUG2_9ZZZZ</name>
<dbReference type="EMBL" id="MN740270">
    <property type="protein sequence ID" value="QHT96924.1"/>
    <property type="molecule type" value="Genomic_DNA"/>
</dbReference>
<dbReference type="AlphaFoldDB" id="A0A6C0IUG2"/>
<sequence>MADQFYTKQKIAKKCWKKLTRRVKIGKYDVILEPSGGTGSFYNLLPHDKRIGIDIEPKHKDIIECDFFDYKPDAGKKYIVVGNPPFGKVSSTAVKFFNYASTFSDIIAFIIPRTFKRVSIQNRLSMDFHIIYNYDLPLTPCCFEPKMMAKCCFQIWKRKKYKREMIILPEKHGDFDFISYGDKDAKGQPTVPKGADFALKAYGCNCGKITTDMKRLRPKSWHFISSNIEVKKLIKRFRKLDYSISKDTVRQDSIGRKELIHLYIGTFG</sequence>
<organism evidence="1">
    <name type="scientific">viral metagenome</name>
    <dbReference type="NCBI Taxonomy" id="1070528"/>
    <lineage>
        <taxon>unclassified sequences</taxon>
        <taxon>metagenomes</taxon>
        <taxon>organismal metagenomes</taxon>
    </lineage>
</organism>
<dbReference type="GO" id="GO:0003676">
    <property type="term" value="F:nucleic acid binding"/>
    <property type="evidence" value="ECO:0007669"/>
    <property type="project" value="InterPro"/>
</dbReference>
<accession>A0A6C0IUG2</accession>
<dbReference type="PROSITE" id="PS00092">
    <property type="entry name" value="N6_MTASE"/>
    <property type="match status" value="1"/>
</dbReference>
<dbReference type="GO" id="GO:0032259">
    <property type="term" value="P:methylation"/>
    <property type="evidence" value="ECO:0007669"/>
    <property type="project" value="InterPro"/>
</dbReference>
<evidence type="ECO:0000313" key="1">
    <source>
        <dbReference type="EMBL" id="QHT96924.1"/>
    </source>
</evidence>
<protein>
    <recommendedName>
        <fullName evidence="2">Methyltransferase</fullName>
    </recommendedName>
</protein>
<proteinExistence type="predicted"/>
<reference evidence="1" key="1">
    <citation type="journal article" date="2020" name="Nature">
        <title>Giant virus diversity and host interactions through global metagenomics.</title>
        <authorList>
            <person name="Schulz F."/>
            <person name="Roux S."/>
            <person name="Paez-Espino D."/>
            <person name="Jungbluth S."/>
            <person name="Walsh D.A."/>
            <person name="Denef V.J."/>
            <person name="McMahon K.D."/>
            <person name="Konstantinidis K.T."/>
            <person name="Eloe-Fadrosh E.A."/>
            <person name="Kyrpides N.C."/>
            <person name="Woyke T."/>
        </authorList>
    </citation>
    <scope>NUCLEOTIDE SEQUENCE</scope>
    <source>
        <strain evidence="1">GVMAG-M-3300024336-7</strain>
    </source>
</reference>
<dbReference type="SUPFAM" id="SSF53335">
    <property type="entry name" value="S-adenosyl-L-methionine-dependent methyltransferases"/>
    <property type="match status" value="1"/>
</dbReference>
<dbReference type="InterPro" id="IPR029063">
    <property type="entry name" value="SAM-dependent_MTases_sf"/>
</dbReference>
<dbReference type="GO" id="GO:0008168">
    <property type="term" value="F:methyltransferase activity"/>
    <property type="evidence" value="ECO:0007669"/>
    <property type="project" value="InterPro"/>
</dbReference>
<dbReference type="InterPro" id="IPR002052">
    <property type="entry name" value="DNA_methylase_N6_adenine_CS"/>
</dbReference>
<evidence type="ECO:0008006" key="2">
    <source>
        <dbReference type="Google" id="ProtNLM"/>
    </source>
</evidence>
<dbReference type="Gene3D" id="3.40.50.150">
    <property type="entry name" value="Vaccinia Virus protein VP39"/>
    <property type="match status" value="1"/>
</dbReference>